<name>A0A6G1BQE6_9ORYZ</name>
<accession>A0A6G1BQE6</accession>
<dbReference type="AlphaFoldDB" id="A0A6G1BQE6"/>
<evidence type="ECO:0000313" key="3">
    <source>
        <dbReference type="Proteomes" id="UP000479710"/>
    </source>
</evidence>
<keyword evidence="3" id="KW-1185">Reference proteome</keyword>
<organism evidence="2 3">
    <name type="scientific">Oryza meyeriana var. granulata</name>
    <dbReference type="NCBI Taxonomy" id="110450"/>
    <lineage>
        <taxon>Eukaryota</taxon>
        <taxon>Viridiplantae</taxon>
        <taxon>Streptophyta</taxon>
        <taxon>Embryophyta</taxon>
        <taxon>Tracheophyta</taxon>
        <taxon>Spermatophyta</taxon>
        <taxon>Magnoliopsida</taxon>
        <taxon>Liliopsida</taxon>
        <taxon>Poales</taxon>
        <taxon>Poaceae</taxon>
        <taxon>BOP clade</taxon>
        <taxon>Oryzoideae</taxon>
        <taxon>Oryzeae</taxon>
        <taxon>Oryzinae</taxon>
        <taxon>Oryza</taxon>
        <taxon>Oryza meyeriana</taxon>
    </lineage>
</organism>
<feature type="region of interest" description="Disordered" evidence="1">
    <location>
        <begin position="27"/>
        <end position="83"/>
    </location>
</feature>
<comment type="caution">
    <text evidence="2">The sequence shown here is derived from an EMBL/GenBank/DDBJ whole genome shotgun (WGS) entry which is preliminary data.</text>
</comment>
<evidence type="ECO:0000313" key="2">
    <source>
        <dbReference type="EMBL" id="KAF0890004.1"/>
    </source>
</evidence>
<gene>
    <name evidence="2" type="ORF">E2562_035044</name>
</gene>
<protein>
    <submittedName>
        <fullName evidence="2">Uncharacterized protein</fullName>
    </submittedName>
</protein>
<sequence length="177" mass="18750">MGVGSGAKEFAGTAGFARRSQELTVVFESKKRRRPNPWHGPGAAQADDLRRGDGGSGGVLLVRPSQLSPLHPPAPATVSPSPLDLPAPPLAPLVPDLLRGVGDSTRGDCLAPTRMYNEDWSRQPGLPAEWVAHLIWASSQGANVADRPLRPGRLATHEVRSIHCPSLAIHPTPPSQP</sequence>
<dbReference type="EMBL" id="SPHZ02000012">
    <property type="protein sequence ID" value="KAF0890004.1"/>
    <property type="molecule type" value="Genomic_DNA"/>
</dbReference>
<proteinExistence type="predicted"/>
<evidence type="ECO:0000256" key="1">
    <source>
        <dbReference type="SAM" id="MobiDB-lite"/>
    </source>
</evidence>
<reference evidence="2 3" key="1">
    <citation type="submission" date="2019-11" db="EMBL/GenBank/DDBJ databases">
        <title>Whole genome sequence of Oryza granulata.</title>
        <authorList>
            <person name="Li W."/>
        </authorList>
    </citation>
    <scope>NUCLEOTIDE SEQUENCE [LARGE SCALE GENOMIC DNA]</scope>
    <source>
        <strain evidence="3">cv. Menghai</strain>
        <tissue evidence="2">Leaf</tissue>
    </source>
</reference>
<dbReference type="Proteomes" id="UP000479710">
    <property type="component" value="Unassembled WGS sequence"/>
</dbReference>